<organism evidence="1">
    <name type="scientific">viral metagenome</name>
    <dbReference type="NCBI Taxonomy" id="1070528"/>
    <lineage>
        <taxon>unclassified sequences</taxon>
        <taxon>metagenomes</taxon>
        <taxon>organismal metagenomes</taxon>
    </lineage>
</organism>
<reference evidence="1" key="1">
    <citation type="journal article" date="2020" name="Nature">
        <title>Giant virus diversity and host interactions through global metagenomics.</title>
        <authorList>
            <person name="Schulz F."/>
            <person name="Roux S."/>
            <person name="Paez-Espino D."/>
            <person name="Jungbluth S."/>
            <person name="Walsh D.A."/>
            <person name="Denef V.J."/>
            <person name="McMahon K.D."/>
            <person name="Konstantinidis K.T."/>
            <person name="Eloe-Fadrosh E.A."/>
            <person name="Kyrpides N.C."/>
            <person name="Woyke T."/>
        </authorList>
    </citation>
    <scope>NUCLEOTIDE SEQUENCE</scope>
    <source>
        <strain evidence="1">GVMAG-M-3300023184-177</strain>
    </source>
</reference>
<accession>A0A6C0HWP3</accession>
<dbReference type="AlphaFoldDB" id="A0A6C0HWP3"/>
<name>A0A6C0HWP3_9ZZZZ</name>
<dbReference type="EMBL" id="MN740017">
    <property type="protein sequence ID" value="QHT84303.1"/>
    <property type="molecule type" value="Genomic_DNA"/>
</dbReference>
<protein>
    <submittedName>
        <fullName evidence="1">Uncharacterized protein</fullName>
    </submittedName>
</protein>
<proteinExistence type="predicted"/>
<evidence type="ECO:0000313" key="1">
    <source>
        <dbReference type="EMBL" id="QHT84303.1"/>
    </source>
</evidence>
<sequence>MNNNSWTANKIYMGNGCYKYKCKYTNCSKPRKIHEKNDYNYNVSIYSDYCSHHYKTQNMHNTIIID</sequence>